<evidence type="ECO:0000313" key="2">
    <source>
        <dbReference type="EMBL" id="KAK2093158.1"/>
    </source>
</evidence>
<evidence type="ECO:0000313" key="3">
    <source>
        <dbReference type="Proteomes" id="UP001266305"/>
    </source>
</evidence>
<gene>
    <name evidence="2" type="ORF">P7K49_029687</name>
</gene>
<reference evidence="2 3" key="1">
    <citation type="submission" date="2023-05" db="EMBL/GenBank/DDBJ databases">
        <title>B98-5 Cell Line De Novo Hybrid Assembly: An Optical Mapping Approach.</title>
        <authorList>
            <person name="Kananen K."/>
            <person name="Auerbach J.A."/>
            <person name="Kautto E."/>
            <person name="Blachly J.S."/>
        </authorList>
    </citation>
    <scope>NUCLEOTIDE SEQUENCE [LARGE SCALE GENOMIC DNA]</scope>
    <source>
        <strain evidence="2">B95-8</strain>
        <tissue evidence="2">Cell line</tissue>
    </source>
</reference>
<accession>A0ABQ9U949</accession>
<comment type="caution">
    <text evidence="2">The sequence shown here is derived from an EMBL/GenBank/DDBJ whole genome shotgun (WGS) entry which is preliminary data.</text>
</comment>
<dbReference type="EMBL" id="JASSZA010000015">
    <property type="protein sequence ID" value="KAK2093158.1"/>
    <property type="molecule type" value="Genomic_DNA"/>
</dbReference>
<keyword evidence="3" id="KW-1185">Reference proteome</keyword>
<feature type="region of interest" description="Disordered" evidence="1">
    <location>
        <begin position="54"/>
        <end position="100"/>
    </location>
</feature>
<evidence type="ECO:0000256" key="1">
    <source>
        <dbReference type="SAM" id="MobiDB-lite"/>
    </source>
</evidence>
<dbReference type="Proteomes" id="UP001266305">
    <property type="component" value="Unassembled WGS sequence"/>
</dbReference>
<proteinExistence type="predicted"/>
<sequence length="259" mass="29188">MFWRTAEARGAADVGLASCIWKGERPPTESRNYEAESGAYRRVKIKTKEWKPDGVRDHLTKTGRRWHHGGPARSSGRKEMVNTTGETDTAGEENKMGTEKASIGESLVSLVKLIPGMNREKEGFVLERSGRLATVLTQDEPLVLTSWMPRQLENQQSFGQVKQPIEINIPDNMSKRFQNVPGILLRCPHKKVTFRKLTSEKGAPRSASEERHLTTYWGEKEKEQELRGKIKLEGVQALWAALGGREVASTLCPARWHSK</sequence>
<organism evidence="2 3">
    <name type="scientific">Saguinus oedipus</name>
    <name type="common">Cotton-top tamarin</name>
    <name type="synonym">Oedipomidas oedipus</name>
    <dbReference type="NCBI Taxonomy" id="9490"/>
    <lineage>
        <taxon>Eukaryota</taxon>
        <taxon>Metazoa</taxon>
        <taxon>Chordata</taxon>
        <taxon>Craniata</taxon>
        <taxon>Vertebrata</taxon>
        <taxon>Euteleostomi</taxon>
        <taxon>Mammalia</taxon>
        <taxon>Eutheria</taxon>
        <taxon>Euarchontoglires</taxon>
        <taxon>Primates</taxon>
        <taxon>Haplorrhini</taxon>
        <taxon>Platyrrhini</taxon>
        <taxon>Cebidae</taxon>
        <taxon>Callitrichinae</taxon>
        <taxon>Saguinus</taxon>
    </lineage>
</organism>
<feature type="compositionally biased region" description="Basic residues" evidence="1">
    <location>
        <begin position="61"/>
        <end position="70"/>
    </location>
</feature>
<name>A0ABQ9U949_SAGOE</name>
<protein>
    <submittedName>
        <fullName evidence="2">Uncharacterized protein</fullName>
    </submittedName>
</protein>